<accession>A0A437R0D6</accession>
<organism evidence="1 2">
    <name type="scientific">Rheinheimera riviphila</name>
    <dbReference type="NCBI Taxonomy" id="1834037"/>
    <lineage>
        <taxon>Bacteria</taxon>
        <taxon>Pseudomonadati</taxon>
        <taxon>Pseudomonadota</taxon>
        <taxon>Gammaproteobacteria</taxon>
        <taxon>Chromatiales</taxon>
        <taxon>Chromatiaceae</taxon>
        <taxon>Rheinheimera</taxon>
    </lineage>
</organism>
<dbReference type="PIRSF" id="PIRSF039032">
    <property type="entry name" value="HigB-2"/>
    <property type="match status" value="1"/>
</dbReference>
<proteinExistence type="predicted"/>
<dbReference type="Pfam" id="PF06296">
    <property type="entry name" value="RelE"/>
    <property type="match status" value="1"/>
</dbReference>
<evidence type="ECO:0000313" key="2">
    <source>
        <dbReference type="Proteomes" id="UP000283077"/>
    </source>
</evidence>
<dbReference type="InterPro" id="IPR009387">
    <property type="entry name" value="HigB-2"/>
</dbReference>
<dbReference type="AlphaFoldDB" id="A0A437R0D6"/>
<sequence>MIIIETPIFTKLITGLMSDDEYKDLQEALLTRPEMGALIKNSGGLRKVRWSLEGRGKSGGVRVIYYWMSADDQLYMLLAYPKNEQDNLTDAQVSALRKIVERWSA</sequence>
<reference evidence="1 2" key="1">
    <citation type="submission" date="2019-01" db="EMBL/GenBank/DDBJ databases">
        <authorList>
            <person name="Chen W.-M."/>
        </authorList>
    </citation>
    <scope>NUCLEOTIDE SEQUENCE [LARGE SCALE GENOMIC DNA]</scope>
    <source>
        <strain evidence="1 2">KYPC3</strain>
    </source>
</reference>
<evidence type="ECO:0000313" key="1">
    <source>
        <dbReference type="EMBL" id="RVU40183.1"/>
    </source>
</evidence>
<keyword evidence="2" id="KW-1185">Reference proteome</keyword>
<dbReference type="RefSeq" id="WP_127698526.1">
    <property type="nucleotide sequence ID" value="NZ_SACS01000006.1"/>
</dbReference>
<dbReference type="OrthoDB" id="197283at2"/>
<gene>
    <name evidence="1" type="ORF">EOE67_08010</name>
</gene>
<evidence type="ECO:0008006" key="3">
    <source>
        <dbReference type="Google" id="ProtNLM"/>
    </source>
</evidence>
<dbReference type="EMBL" id="SACS01000006">
    <property type="protein sequence ID" value="RVU40183.1"/>
    <property type="molecule type" value="Genomic_DNA"/>
</dbReference>
<dbReference type="Proteomes" id="UP000283077">
    <property type="component" value="Unassembled WGS sequence"/>
</dbReference>
<comment type="caution">
    <text evidence="1">The sequence shown here is derived from an EMBL/GenBank/DDBJ whole genome shotgun (WGS) entry which is preliminary data.</text>
</comment>
<protein>
    <recommendedName>
        <fullName evidence="3">Type II toxin-antitoxin system RelE/ParE family toxin</fullName>
    </recommendedName>
</protein>
<name>A0A437R0D6_9GAMM</name>